<reference evidence="1" key="1">
    <citation type="submission" date="2022-04" db="EMBL/GenBank/DDBJ databases">
        <title>Genome of the entomopathogenic fungus Entomophthora muscae.</title>
        <authorList>
            <person name="Elya C."/>
            <person name="Lovett B.R."/>
            <person name="Lee E."/>
            <person name="Macias A.M."/>
            <person name="Hajek A.E."/>
            <person name="De Bivort B.L."/>
            <person name="Kasson M.T."/>
            <person name="De Fine Licht H.H."/>
            <person name="Stajich J.E."/>
        </authorList>
    </citation>
    <scope>NUCLEOTIDE SEQUENCE</scope>
    <source>
        <strain evidence="1">Berkeley</strain>
    </source>
</reference>
<sequence length="368" mass="40721">MEGTSRQPLLSSPIMTEYSITIGPSTGDPLHLYGKRKSEDELKALKDSGKSKAHSFYVNQNELIDSLLAPIGLDEDDSENLLKLKIAIYGSVAANVLLFLLQLYAAVKSGSLSLFATMADSFMDLLSSVILMLAAKAAESKNHTKYPTGKSRLETAGIIVFSSLMSTVSVQLMVEGIKSLISHEVSLDLDYITILCVLIALGSKIFLYIYCIALSKYPSANILALDHRNDIIVNIFGLSMSLLGHRFAWWIDPVGCLLVALIILRSWVSTAIEHIDLIVGVSADPAFLNRLTYIAFTHDERIVQVDTCRAYHVGNNVFVEVDIVLDPHTPLHESHDIGETLQNKLEKLPEVERAFVHVDYESTHRPEH</sequence>
<evidence type="ECO:0000313" key="1">
    <source>
        <dbReference type="EMBL" id="KAJ9057198.1"/>
    </source>
</evidence>
<keyword evidence="2" id="KW-1185">Reference proteome</keyword>
<gene>
    <name evidence="1" type="ORF">DSO57_1024959</name>
</gene>
<name>A0ACC2S499_9FUNG</name>
<accession>A0ACC2S499</accession>
<dbReference type="EMBL" id="QTSX02005817">
    <property type="protein sequence ID" value="KAJ9057198.1"/>
    <property type="molecule type" value="Genomic_DNA"/>
</dbReference>
<proteinExistence type="predicted"/>
<evidence type="ECO:0000313" key="2">
    <source>
        <dbReference type="Proteomes" id="UP001165960"/>
    </source>
</evidence>
<organism evidence="1 2">
    <name type="scientific">Entomophthora muscae</name>
    <dbReference type="NCBI Taxonomy" id="34485"/>
    <lineage>
        <taxon>Eukaryota</taxon>
        <taxon>Fungi</taxon>
        <taxon>Fungi incertae sedis</taxon>
        <taxon>Zoopagomycota</taxon>
        <taxon>Entomophthoromycotina</taxon>
        <taxon>Entomophthoromycetes</taxon>
        <taxon>Entomophthorales</taxon>
        <taxon>Entomophthoraceae</taxon>
        <taxon>Entomophthora</taxon>
    </lineage>
</organism>
<comment type="caution">
    <text evidence="1">The sequence shown here is derived from an EMBL/GenBank/DDBJ whole genome shotgun (WGS) entry which is preliminary data.</text>
</comment>
<dbReference type="Proteomes" id="UP001165960">
    <property type="component" value="Unassembled WGS sequence"/>
</dbReference>
<protein>
    <submittedName>
        <fullName evidence="1">Uncharacterized protein</fullName>
    </submittedName>
</protein>